<dbReference type="EMBL" id="CM043782">
    <property type="protein sequence ID" value="KAI4835130.1"/>
    <property type="molecule type" value="Genomic_DNA"/>
</dbReference>
<accession>A0ACB9Y3M0</accession>
<keyword evidence="2" id="KW-1185">Reference proteome</keyword>
<proteinExistence type="predicted"/>
<organism evidence="1 2">
    <name type="scientific">Plasmodium brasilianum</name>
    <dbReference type="NCBI Taxonomy" id="5824"/>
    <lineage>
        <taxon>Eukaryota</taxon>
        <taxon>Sar</taxon>
        <taxon>Alveolata</taxon>
        <taxon>Apicomplexa</taxon>
        <taxon>Aconoidasida</taxon>
        <taxon>Haemosporida</taxon>
        <taxon>Plasmodiidae</taxon>
        <taxon>Plasmodium</taxon>
        <taxon>Plasmodium (Plasmodium)</taxon>
    </lineage>
</organism>
<evidence type="ECO:0000313" key="2">
    <source>
        <dbReference type="Proteomes" id="UP001056978"/>
    </source>
</evidence>
<comment type="caution">
    <text evidence="1">The sequence shown here is derived from an EMBL/GenBank/DDBJ whole genome shotgun (WGS) entry which is preliminary data.</text>
</comment>
<name>A0ACB9Y3M0_PLABR</name>
<evidence type="ECO:0000313" key="1">
    <source>
        <dbReference type="EMBL" id="KAI4835130.1"/>
    </source>
</evidence>
<gene>
    <name evidence="1" type="ORF">MKS88_005814</name>
</gene>
<dbReference type="Proteomes" id="UP001056978">
    <property type="component" value="Chromosome 14"/>
</dbReference>
<sequence>MILDKFKNIVNLNNPSAEKDEPKNVELNENQNHNGPQSGEQSIGETDEKTFFDEMLGAPQYTYDEFLQVLKSPQEERGDTDDLRKHWGYPRRWKVILWDLQIQNYMNNDFNAFVDFDFGGNREECRIQRGSTVKIYAKGKTKNCLRTHVVSNVAAEQKKDMNFRNVFEYRGSYLDLENEKLRIKVWEYKQFTLNKLEGIYEEPLLSFAVGQIYNETTLYKFIKDSRVKRCRLFFQLYFQELYDFELSFLNWSFNDLLSYKYIQARSLNYLCALDKEQKRYYDGSQCTIFPKSCISKKKMNNKNLRRKDSERDNKSNISLSESHSHNSDTCNKDSNKNSSNNNKDGGSNNIGGDKVKSDKTARNLEKLFVRNLSLMQNIEENKDLSYKNLENVKLPNPRVTITLWHTPKGNEGLNLVSLEQKSIRFPTWENLGEIYFRGTLRDLDVSYLHVSALHQIKVEDMTAPKRLRIVGTCQIPLKGIVDYPYVMHELEAPTWLVEEAKYEGWEKKLEEWKLGSLEGKVVIQRVPRYRQVGDLYHLDNKHCYLIVHIYNIDQIVTVDNIKELDSYVEVSFDETSRRTRLVKKTLTPNYDSQIAIPLRFNTKNDVNYQNFSKKGFIYIDVWGKTEDIIYIGGICITPYEIFFNEKNVKRGKTKLEHIDLETDVKTNYDTVVYRGCKKLSFLHNDQRMSNIHFSIWTYPDLLNNENIKVVAPLVFNTTKNFPSKLAEKYEKLKILYIEVLRTIKAIPDNCTDVTKAKRYYNYELFNQRKEYHFLPSLLTNVKSPYCDESTNAIFHYVRCIPFVHKKDNIAFTPDFTLQLKGGNALDHSLLLCSLFLGIPVIAFVCFGTLWDNQKHAWVATFEYNEEKNYGLVKFWETTTGNVYILKRRFYNLNKLKSIEIKLSESKYKSHIRDGFLYKNGININTERIKEDTKRHIKELFKNRVTDVPIGGPSLPYKTIDLIFNNKNIYLNLQESSPLNIWYDYWKFDLWFPFSSVEYNIKPCFTLKSFSHKMENMELDRIAKELRTNIEKNINIYRASRNLSTRWNRDETLELFLQIGLELLHQLNTSRNEDALLAKVKIEDWKKALYHKVPQSHRLLGFPYHFNTYKSKFISDKLISTLAILESRDRSLCLSLAVCLYSLPGDFISAYIYIITCVKITQRELKKMEIAREKAQRKAEIKNSKKKKDKETYENGNFPTLQDIQNKDVLTPNELQDTLNDGAYDIDNINDPTSKMGGNNSEKSKEKNNERNRGKDNDAHKRYSDENDIHKPDVQNMQDEKSKKKKLRKSVDAVNLLLAIKNKNKENDEKGIHFDHSRRDSVSNRSGSLNRNVCTKNIDGVNEDINKKNEELERLQAGGDTDKNFEPSLTTGWMLKNSKKKNGGDVSSDVKGKDDEAGKNDATVDTKKKKGSKEHKKERKKDGKKKGKKEGKKEGKLEFNKLINSNNYFEREKKKLKEDIDKLEKEKEEFRRQKIMREEKEKQMLLEEKQKLEKEKELFENEKLERKMSYMLKMSQWEKKEKDMKKNEESLKKVVQEAQLLEKKKKGREKNKGRKKYGKREKAKEREEEMEKEWEAEIGAEREAKIEAQKEADIEAQKEAEIEAQKEAEIEAELEAEIEEEIEAEKEAEREAERATKGSSPMAEEESERENYTNTNEFRSLCSFDEKLDLNQIYTRTSNYDEENEPKKKTIKIHTYRMENNGSTSTYSKEMCTDKNEDNDETNIARYLYSKTYKRETGKKNYNYDEPHYGKDMNNISYKEIKKSDLFKGFVEPSAKTKKKILIVKKEQ</sequence>
<protein>
    <submittedName>
        <fullName evidence="1">Double C2-like domain-containing protein</fullName>
    </submittedName>
</protein>
<reference evidence="1" key="1">
    <citation type="submission" date="2022-06" db="EMBL/GenBank/DDBJ databases">
        <title>The First Complete Genome of the Simian Malaria Parasite Plasmodium brasilianum.</title>
        <authorList>
            <person name="Bajic M."/>
            <person name="Ravishankar S."/>
        </authorList>
    </citation>
    <scope>NUCLEOTIDE SEQUENCE</scope>
    <source>
        <strain evidence="1">Bolivian I</strain>
    </source>
</reference>